<dbReference type="EMBL" id="CP015217">
    <property type="protein sequence ID" value="AOP35451.1"/>
    <property type="molecule type" value="Genomic_DNA"/>
</dbReference>
<dbReference type="KEGG" id="laj:A0128_17375"/>
<evidence type="ECO:0000313" key="2">
    <source>
        <dbReference type="EMBL" id="AOP35451.1"/>
    </source>
</evidence>
<protein>
    <submittedName>
        <fullName evidence="2">Acetyltransferase</fullName>
    </submittedName>
</protein>
<dbReference type="GO" id="GO:0016747">
    <property type="term" value="F:acyltransferase activity, transferring groups other than amino-acyl groups"/>
    <property type="evidence" value="ECO:0007669"/>
    <property type="project" value="InterPro"/>
</dbReference>
<dbReference type="Gene3D" id="3.40.630.30">
    <property type="match status" value="1"/>
</dbReference>
<feature type="domain" description="N-acetyltransferase" evidence="1">
    <location>
        <begin position="119"/>
        <end position="246"/>
    </location>
</feature>
<reference evidence="2 3" key="1">
    <citation type="submission" date="2016-04" db="EMBL/GenBank/DDBJ databases">
        <title>Complete genome seqeunce of Leptospira alstonii serovar Room22.</title>
        <authorList>
            <person name="Nally J.E."/>
            <person name="Bayles D.O."/>
            <person name="Hurley D."/>
            <person name="Fanning S."/>
            <person name="McMahon B.J."/>
            <person name="Arent Z."/>
        </authorList>
    </citation>
    <scope>NUCLEOTIDE SEQUENCE [LARGE SCALE GENOMIC DNA]</scope>
    <source>
        <strain evidence="2 3">GWTS #1</strain>
    </source>
</reference>
<dbReference type="SUPFAM" id="SSF55729">
    <property type="entry name" value="Acyl-CoA N-acyltransferases (Nat)"/>
    <property type="match status" value="1"/>
</dbReference>
<dbReference type="InterPro" id="IPR016181">
    <property type="entry name" value="Acyl_CoA_acyltransferase"/>
</dbReference>
<dbReference type="OrthoDB" id="343546at2"/>
<keyword evidence="2" id="KW-0808">Transferase</keyword>
<dbReference type="Proteomes" id="UP000094197">
    <property type="component" value="Chromosome 1"/>
</dbReference>
<dbReference type="Pfam" id="PF13527">
    <property type="entry name" value="Acetyltransf_9"/>
    <property type="match status" value="1"/>
</dbReference>
<evidence type="ECO:0000313" key="3">
    <source>
        <dbReference type="Proteomes" id="UP000094197"/>
    </source>
</evidence>
<accession>A0A1D7V0U3</accession>
<dbReference type="CDD" id="cd04301">
    <property type="entry name" value="NAT_SF"/>
    <property type="match status" value="1"/>
</dbReference>
<name>A0A1D7V0U3_9LEPT</name>
<dbReference type="RefSeq" id="WP_069608654.1">
    <property type="nucleotide sequence ID" value="NZ_CP015217.1"/>
</dbReference>
<sequence>MNPNVSEITKNYVDLHRVLSNLVGSPILDRKNFVFYSNADSDWFTRIVLKEKLSPISLKEEILKLREEGHSSDVLDFLPSRDHEKVLKELGYKDCNEQWGMYLSGDPILSDKKFSSGDLNIRKIESEEELKNWLKIVNVSFESNDCENLYLKLLGLNFFRVFGGFVDQTLVATGMTFFNGTSYGLYSITTDPNRRGFGYASILVQNILEELRKEYSEIIILHATEMGKGIYEKFGFKKSMLLRHWS</sequence>
<proteinExistence type="predicted"/>
<dbReference type="AlphaFoldDB" id="A0A1D7V0U3"/>
<keyword evidence="3" id="KW-1185">Reference proteome</keyword>
<dbReference type="PROSITE" id="PS51186">
    <property type="entry name" value="GNAT"/>
    <property type="match status" value="1"/>
</dbReference>
<organism evidence="2 3">
    <name type="scientific">Leptospira tipperaryensis</name>
    <dbReference type="NCBI Taxonomy" id="2564040"/>
    <lineage>
        <taxon>Bacteria</taxon>
        <taxon>Pseudomonadati</taxon>
        <taxon>Spirochaetota</taxon>
        <taxon>Spirochaetia</taxon>
        <taxon>Leptospirales</taxon>
        <taxon>Leptospiraceae</taxon>
        <taxon>Leptospira</taxon>
    </lineage>
</organism>
<evidence type="ECO:0000259" key="1">
    <source>
        <dbReference type="PROSITE" id="PS51186"/>
    </source>
</evidence>
<gene>
    <name evidence="2" type="ORF">A0128_17375</name>
</gene>
<dbReference type="InterPro" id="IPR000182">
    <property type="entry name" value="GNAT_dom"/>
</dbReference>